<dbReference type="EMBL" id="OY660884">
    <property type="protein sequence ID" value="CAJ1084161.1"/>
    <property type="molecule type" value="Genomic_DNA"/>
</dbReference>
<protein>
    <submittedName>
        <fullName evidence="1">Uncharacterized protein LOC111859658</fullName>
    </submittedName>
</protein>
<keyword evidence="2" id="KW-1185">Reference proteome</keyword>
<reference evidence="1" key="1">
    <citation type="submission" date="2023-08" db="EMBL/GenBank/DDBJ databases">
        <authorList>
            <person name="Alioto T."/>
            <person name="Alioto T."/>
            <person name="Gomez Garrido J."/>
        </authorList>
    </citation>
    <scope>NUCLEOTIDE SEQUENCE</scope>
</reference>
<gene>
    <name evidence="1" type="ORF">XNOV1_A023559</name>
</gene>
<accession>A0AAV1HF72</accession>
<evidence type="ECO:0000313" key="2">
    <source>
        <dbReference type="Proteomes" id="UP001178508"/>
    </source>
</evidence>
<sequence>MERLFELPQIKLQGGNATRWESNKEATDVMRRILPALIADLSLQARNEPTAQGLYSFVKDKFLPPALCLMQLVHEKIHQQFLVFQKRNLFFSQVEQEVTVLKSSLAQLKESNMVKDRWQAWLQSDAGLKPLQEEVPAYFQDDVWESFKNIVMEPFLTALNENVDNRFPNTGSLSVFNVFSPRQILSNSSTEYGDAEMRTLAEEFPRLSLTCCLSGAHTD</sequence>
<dbReference type="Proteomes" id="UP001178508">
    <property type="component" value="Chromosome 21"/>
</dbReference>
<evidence type="ECO:0000313" key="1">
    <source>
        <dbReference type="EMBL" id="CAJ1084161.1"/>
    </source>
</evidence>
<name>A0AAV1HF72_XYRNO</name>
<dbReference type="AlphaFoldDB" id="A0AAV1HF72"/>
<proteinExistence type="predicted"/>
<organism evidence="1 2">
    <name type="scientific">Xyrichtys novacula</name>
    <name type="common">Pearly razorfish</name>
    <name type="synonym">Hemipteronotus novacula</name>
    <dbReference type="NCBI Taxonomy" id="13765"/>
    <lineage>
        <taxon>Eukaryota</taxon>
        <taxon>Metazoa</taxon>
        <taxon>Chordata</taxon>
        <taxon>Craniata</taxon>
        <taxon>Vertebrata</taxon>
        <taxon>Euteleostomi</taxon>
        <taxon>Actinopterygii</taxon>
        <taxon>Neopterygii</taxon>
        <taxon>Teleostei</taxon>
        <taxon>Neoteleostei</taxon>
        <taxon>Acanthomorphata</taxon>
        <taxon>Eupercaria</taxon>
        <taxon>Labriformes</taxon>
        <taxon>Labridae</taxon>
        <taxon>Xyrichtys</taxon>
    </lineage>
</organism>